<organism evidence="2 3">
    <name type="scientific">Prunus yedoensis var. nudiflora</name>
    <dbReference type="NCBI Taxonomy" id="2094558"/>
    <lineage>
        <taxon>Eukaryota</taxon>
        <taxon>Viridiplantae</taxon>
        <taxon>Streptophyta</taxon>
        <taxon>Embryophyta</taxon>
        <taxon>Tracheophyta</taxon>
        <taxon>Spermatophyta</taxon>
        <taxon>Magnoliopsida</taxon>
        <taxon>eudicotyledons</taxon>
        <taxon>Gunneridae</taxon>
        <taxon>Pentapetalae</taxon>
        <taxon>rosids</taxon>
        <taxon>fabids</taxon>
        <taxon>Rosales</taxon>
        <taxon>Rosaceae</taxon>
        <taxon>Amygdaloideae</taxon>
        <taxon>Amygdaleae</taxon>
        <taxon>Prunus</taxon>
    </lineage>
</organism>
<keyword evidence="3" id="KW-1185">Reference proteome</keyword>
<dbReference type="Proteomes" id="UP000250321">
    <property type="component" value="Unassembled WGS sequence"/>
</dbReference>
<feature type="compositionally biased region" description="Basic residues" evidence="1">
    <location>
        <begin position="11"/>
        <end position="22"/>
    </location>
</feature>
<evidence type="ECO:0000256" key="1">
    <source>
        <dbReference type="SAM" id="MobiDB-lite"/>
    </source>
</evidence>
<name>A0A314YFG6_PRUYE</name>
<dbReference type="OrthoDB" id="1937859at2759"/>
<proteinExistence type="predicted"/>
<gene>
    <name evidence="2" type="ORF">Pyn_29386</name>
</gene>
<sequence>MGLFPQPRTHPPSHRSLRRSPSQRREDQEERRQRQEKRQAEPSRGPEPVDVAAQDSIFLEENAQASQEHAVESSASAMLPENDLVLVGSNEKADGVEENDGKVEDLGEEVNLEPPETADDVAMIARTASASNHRGLARKVLPDVLGLFNSRLWNLWSPNV</sequence>
<evidence type="ECO:0000313" key="3">
    <source>
        <dbReference type="Proteomes" id="UP000250321"/>
    </source>
</evidence>
<dbReference type="EMBL" id="PJQY01001311">
    <property type="protein sequence ID" value="PQQ03739.1"/>
    <property type="molecule type" value="Genomic_DNA"/>
</dbReference>
<reference evidence="2 3" key="1">
    <citation type="submission" date="2018-02" db="EMBL/GenBank/DDBJ databases">
        <title>Draft genome of wild Prunus yedoensis var. nudiflora.</title>
        <authorList>
            <person name="Baek S."/>
            <person name="Kim J.-H."/>
            <person name="Choi K."/>
            <person name="Kim G.-B."/>
            <person name="Cho A."/>
            <person name="Jang H."/>
            <person name="Shin C.-H."/>
            <person name="Yu H.-J."/>
            <person name="Mun J.-H."/>
        </authorList>
    </citation>
    <scope>NUCLEOTIDE SEQUENCE [LARGE SCALE GENOMIC DNA]</scope>
    <source>
        <strain evidence="3">cv. Jeju island</strain>
        <tissue evidence="2">Leaf</tissue>
    </source>
</reference>
<feature type="compositionally biased region" description="Basic and acidic residues" evidence="1">
    <location>
        <begin position="23"/>
        <end position="41"/>
    </location>
</feature>
<comment type="caution">
    <text evidence="2">The sequence shown here is derived from an EMBL/GenBank/DDBJ whole genome shotgun (WGS) entry which is preliminary data.</text>
</comment>
<dbReference type="AlphaFoldDB" id="A0A314YFG6"/>
<evidence type="ECO:0000313" key="2">
    <source>
        <dbReference type="EMBL" id="PQQ03739.1"/>
    </source>
</evidence>
<protein>
    <submittedName>
        <fullName evidence="2">Uncharacterized protein</fullName>
    </submittedName>
</protein>
<feature type="region of interest" description="Disordered" evidence="1">
    <location>
        <begin position="1"/>
        <end position="79"/>
    </location>
</feature>
<accession>A0A314YFG6</accession>